<dbReference type="InterPro" id="IPR039426">
    <property type="entry name" value="TonB-dep_rcpt-like"/>
</dbReference>
<feature type="signal peptide" evidence="13">
    <location>
        <begin position="1"/>
        <end position="34"/>
    </location>
</feature>
<keyword evidence="10 11" id="KW-0998">Cell outer membrane</keyword>
<gene>
    <name evidence="16" type="ORF">H8K33_00485</name>
</gene>
<comment type="similarity">
    <text evidence="2 11 12">Belongs to the TonB-dependent receptor family.</text>
</comment>
<dbReference type="InterPro" id="IPR012910">
    <property type="entry name" value="Plug_dom"/>
</dbReference>
<evidence type="ECO:0000256" key="12">
    <source>
        <dbReference type="RuleBase" id="RU003357"/>
    </source>
</evidence>
<evidence type="ECO:0000256" key="2">
    <source>
        <dbReference type="ARBA" id="ARBA00009810"/>
    </source>
</evidence>
<evidence type="ECO:0000313" key="17">
    <source>
        <dbReference type="Proteomes" id="UP000643610"/>
    </source>
</evidence>
<dbReference type="Pfam" id="PF07715">
    <property type="entry name" value="Plug"/>
    <property type="match status" value="1"/>
</dbReference>
<evidence type="ECO:0000259" key="15">
    <source>
        <dbReference type="Pfam" id="PF07715"/>
    </source>
</evidence>
<evidence type="ECO:0000259" key="14">
    <source>
        <dbReference type="Pfam" id="PF00593"/>
    </source>
</evidence>
<keyword evidence="6 13" id="KW-0732">Signal</keyword>
<feature type="chain" id="PRO_5046343777" evidence="13">
    <location>
        <begin position="35"/>
        <end position="729"/>
    </location>
</feature>
<keyword evidence="3 11" id="KW-0813">Transport</keyword>
<organism evidence="16 17">
    <name type="scientific">Undibacterium amnicola</name>
    <dbReference type="NCBI Taxonomy" id="1834038"/>
    <lineage>
        <taxon>Bacteria</taxon>
        <taxon>Pseudomonadati</taxon>
        <taxon>Pseudomonadota</taxon>
        <taxon>Betaproteobacteria</taxon>
        <taxon>Burkholderiales</taxon>
        <taxon>Oxalobacteraceae</taxon>
        <taxon>Undibacterium</taxon>
    </lineage>
</organism>
<dbReference type="InterPro" id="IPR000531">
    <property type="entry name" value="Beta-barrel_TonB"/>
</dbReference>
<feature type="domain" description="TonB-dependent receptor plug" evidence="15">
    <location>
        <begin position="62"/>
        <end position="151"/>
    </location>
</feature>
<reference evidence="16 17" key="1">
    <citation type="submission" date="2020-08" db="EMBL/GenBank/DDBJ databases">
        <title>Novel species isolated from subtropical streams in China.</title>
        <authorList>
            <person name="Lu H."/>
        </authorList>
    </citation>
    <scope>NUCLEOTIDE SEQUENCE [LARGE SCALE GENOMIC DNA]</scope>
    <source>
        <strain evidence="16 17">KCTC 52442</strain>
    </source>
</reference>
<evidence type="ECO:0000256" key="9">
    <source>
        <dbReference type="ARBA" id="ARBA00023170"/>
    </source>
</evidence>
<evidence type="ECO:0000256" key="13">
    <source>
        <dbReference type="SAM" id="SignalP"/>
    </source>
</evidence>
<dbReference type="Gene3D" id="2.40.170.20">
    <property type="entry name" value="TonB-dependent receptor, beta-barrel domain"/>
    <property type="match status" value="1"/>
</dbReference>
<dbReference type="PANTHER" id="PTHR30069">
    <property type="entry name" value="TONB-DEPENDENT OUTER MEMBRANE RECEPTOR"/>
    <property type="match status" value="1"/>
</dbReference>
<keyword evidence="8 11" id="KW-0472">Membrane</keyword>
<evidence type="ECO:0000256" key="3">
    <source>
        <dbReference type="ARBA" id="ARBA00022448"/>
    </source>
</evidence>
<dbReference type="PROSITE" id="PS52016">
    <property type="entry name" value="TONB_DEPENDENT_REC_3"/>
    <property type="match status" value="1"/>
</dbReference>
<feature type="domain" description="TonB-dependent receptor-like beta-barrel" evidence="14">
    <location>
        <begin position="265"/>
        <end position="690"/>
    </location>
</feature>
<dbReference type="Proteomes" id="UP000643610">
    <property type="component" value="Unassembled WGS sequence"/>
</dbReference>
<keyword evidence="17" id="KW-1185">Reference proteome</keyword>
<dbReference type="SUPFAM" id="SSF56935">
    <property type="entry name" value="Porins"/>
    <property type="match status" value="1"/>
</dbReference>
<evidence type="ECO:0000256" key="8">
    <source>
        <dbReference type="ARBA" id="ARBA00023136"/>
    </source>
</evidence>
<comment type="caution">
    <text evidence="16">The sequence shown here is derived from an EMBL/GenBank/DDBJ whole genome shotgun (WGS) entry which is preliminary data.</text>
</comment>
<evidence type="ECO:0000256" key="7">
    <source>
        <dbReference type="ARBA" id="ARBA00023077"/>
    </source>
</evidence>
<name>A0ABR6XKD5_9BURK</name>
<keyword evidence="9 16" id="KW-0675">Receptor</keyword>
<evidence type="ECO:0000256" key="1">
    <source>
        <dbReference type="ARBA" id="ARBA00004571"/>
    </source>
</evidence>
<dbReference type="Gene3D" id="2.170.130.10">
    <property type="entry name" value="TonB-dependent receptor, plug domain"/>
    <property type="match status" value="1"/>
</dbReference>
<sequence length="729" mass="82434">MKNKSQTKFGHSEKPPRMKLVCALLIGFSTHSQAQNPVSLMQPTQQVEVKAKSETENARRDASAKTIVANAELQRFGDTTITDAMKRVPGVIVSNGRIQLPGMGGQYTQILLDGEPLRGANIDHIPMLMIDRVEIYRLGSAEFSSAAIAGTINIILKKIPRDAQQQVKLSLSDAFAPAANLEWRASDKRDNLSYALSIAAGQNRNIFGAPRLSSVTMRDLNNDIVSEYDSRFVGTVKNKMLSINPEFQYKTAGGLSISSNSVIAFSRDQVGTDMNYEFSRQATFPIAYERDRFSDASQSANSNLKIGHRFLEDVRIDLTLGVSGNYSKISSHELHFTPTAAVDLERTMNRIRRRGGFNSTLKLSTPGFKNHDIVGGWNGSSQVDSDQRLSVDRKVNNSGISTITLDDQTTHSVVSRWAFFMQDDWRFQKTSTASMGLRWETVRVETEGNQLFAVKNVANVWSPIVQTLWQLNPENTDRLRLGVSRSYRAPSNFQLVNPRFKRVNNSIENPGYLANPNLRPELAWSMEAAYEHNGSDKWNYNLRSVVRKIDDLHRQDLSKIGDDWWRQFVNAGEALSKTVSMDTQFPLKRFMATAPELNLSFSVSKSWTTMSNLPKPDNRLTPISLTVNSNVDYTAKDFPLSLGASLRYRDGNPLLVNLSQRELHQAQTQLDMYGLWKFDKKTQLRLSIDNMLKRAYASGFEFYEREFITTRIDTQRPYQLVRLNFEHSF</sequence>
<dbReference type="InterPro" id="IPR036942">
    <property type="entry name" value="Beta-barrel_TonB_sf"/>
</dbReference>
<evidence type="ECO:0000313" key="16">
    <source>
        <dbReference type="EMBL" id="MBC3829978.1"/>
    </source>
</evidence>
<keyword evidence="4 11" id="KW-1134">Transmembrane beta strand</keyword>
<accession>A0ABR6XKD5</accession>
<keyword evidence="7 12" id="KW-0798">TonB box</keyword>
<evidence type="ECO:0000256" key="5">
    <source>
        <dbReference type="ARBA" id="ARBA00022692"/>
    </source>
</evidence>
<evidence type="ECO:0000256" key="6">
    <source>
        <dbReference type="ARBA" id="ARBA00022729"/>
    </source>
</evidence>
<dbReference type="Pfam" id="PF00593">
    <property type="entry name" value="TonB_dep_Rec_b-barrel"/>
    <property type="match status" value="1"/>
</dbReference>
<protein>
    <submittedName>
        <fullName evidence="16">TonB-dependent receptor</fullName>
    </submittedName>
</protein>
<keyword evidence="5 11" id="KW-0812">Transmembrane</keyword>
<proteinExistence type="inferred from homology"/>
<dbReference type="EMBL" id="JACOFU010000001">
    <property type="protein sequence ID" value="MBC3829978.1"/>
    <property type="molecule type" value="Genomic_DNA"/>
</dbReference>
<dbReference type="InterPro" id="IPR037066">
    <property type="entry name" value="Plug_dom_sf"/>
</dbReference>
<evidence type="ECO:0000256" key="4">
    <source>
        <dbReference type="ARBA" id="ARBA00022452"/>
    </source>
</evidence>
<evidence type="ECO:0000256" key="11">
    <source>
        <dbReference type="PROSITE-ProRule" id="PRU01360"/>
    </source>
</evidence>
<dbReference type="RefSeq" id="WP_186889031.1">
    <property type="nucleotide sequence ID" value="NZ_JACOFU010000001.1"/>
</dbReference>
<dbReference type="PANTHER" id="PTHR30069:SF29">
    <property type="entry name" value="HEMOGLOBIN AND HEMOGLOBIN-HAPTOGLOBIN-BINDING PROTEIN 1-RELATED"/>
    <property type="match status" value="1"/>
</dbReference>
<comment type="subcellular location">
    <subcellularLocation>
        <location evidence="1 11">Cell outer membrane</location>
        <topology evidence="1 11">Multi-pass membrane protein</topology>
    </subcellularLocation>
</comment>
<evidence type="ECO:0000256" key="10">
    <source>
        <dbReference type="ARBA" id="ARBA00023237"/>
    </source>
</evidence>